<dbReference type="EMBL" id="CP007128">
    <property type="protein sequence ID" value="AHG89173.1"/>
    <property type="molecule type" value="Genomic_DNA"/>
</dbReference>
<protein>
    <recommendedName>
        <fullName evidence="3">DUF3224 domain-containing protein</fullName>
    </recommendedName>
</protein>
<sequence length="139" mass="14923">MRTLPERIVTTRATGTFEVKLTPQSSDEEPQGSTLARLSIDKQFRGDLEATSKGEMLSAGTRVQGSAGYVAIERVTGTLHGRRGSFVLQHSGTMTRGAPQLTVRVVPDSGTGELTGIAGSMTIIVEPGRHAYEMEYTLI</sequence>
<name>W0RID8_9BACT</name>
<dbReference type="SUPFAM" id="SSF159238">
    <property type="entry name" value="SO1590-like"/>
    <property type="match status" value="1"/>
</dbReference>
<evidence type="ECO:0000313" key="1">
    <source>
        <dbReference type="EMBL" id="AHG89173.1"/>
    </source>
</evidence>
<organism evidence="1 2">
    <name type="scientific">Gemmatirosa kalamazoonensis</name>
    <dbReference type="NCBI Taxonomy" id="861299"/>
    <lineage>
        <taxon>Bacteria</taxon>
        <taxon>Pseudomonadati</taxon>
        <taxon>Gemmatimonadota</taxon>
        <taxon>Gemmatimonadia</taxon>
        <taxon>Gemmatimonadales</taxon>
        <taxon>Gemmatimonadaceae</taxon>
        <taxon>Gemmatirosa</taxon>
    </lineage>
</organism>
<dbReference type="HOGENOM" id="CLU_111671_1_0_0"/>
<proteinExistence type="predicted"/>
<dbReference type="STRING" id="861299.J421_1636"/>
<evidence type="ECO:0000313" key="2">
    <source>
        <dbReference type="Proteomes" id="UP000019151"/>
    </source>
</evidence>
<dbReference type="Proteomes" id="UP000019151">
    <property type="component" value="Chromosome"/>
</dbReference>
<dbReference type="AlphaFoldDB" id="W0RID8"/>
<reference evidence="1 2" key="1">
    <citation type="journal article" date="2014" name="Genome Announc.">
        <title>Genome Sequence and Methylome of Soil Bacterium Gemmatirosa kalamazoonensis KBS708T, a Member of the Rarely Cultivated Gemmatimonadetes Phylum.</title>
        <authorList>
            <person name="Debruyn J.M."/>
            <person name="Radosevich M."/>
            <person name="Wommack K.E."/>
            <person name="Polson S.W."/>
            <person name="Hauser L.J."/>
            <person name="Fawaz M.N."/>
            <person name="Korlach J."/>
            <person name="Tsai Y.C."/>
        </authorList>
    </citation>
    <scope>NUCLEOTIDE SEQUENCE [LARGE SCALE GENOMIC DNA]</scope>
    <source>
        <strain evidence="1 2">KBS708</strain>
    </source>
</reference>
<dbReference type="InterPro" id="IPR023159">
    <property type="entry name" value="SO1590-like_sf"/>
</dbReference>
<dbReference type="Pfam" id="PF11528">
    <property type="entry name" value="DUF3224"/>
    <property type="match status" value="1"/>
</dbReference>
<accession>W0RID8</accession>
<gene>
    <name evidence="1" type="ORF">J421_1636</name>
</gene>
<dbReference type="Gene3D" id="2.40.350.10">
    <property type="entry name" value="SO1590-like"/>
    <property type="match status" value="1"/>
</dbReference>
<dbReference type="InterPro" id="IPR021607">
    <property type="entry name" value="DUF3224"/>
</dbReference>
<dbReference type="InParanoid" id="W0RID8"/>
<dbReference type="PATRIC" id="fig|861299.3.peg.1661"/>
<dbReference type="KEGG" id="gba:J421_1636"/>
<evidence type="ECO:0008006" key="3">
    <source>
        <dbReference type="Google" id="ProtNLM"/>
    </source>
</evidence>
<dbReference type="eggNOG" id="ENOG5031U6H">
    <property type="taxonomic scope" value="Bacteria"/>
</dbReference>
<keyword evidence="2" id="KW-1185">Reference proteome</keyword>